<dbReference type="InterPro" id="IPR012310">
    <property type="entry name" value="DNA_ligase_ATP-dep_cent"/>
</dbReference>
<sequence>AWGHRKDIDKDFFIFDCLMYNGAWLGNKPDNARTIYASRLKEQLNDRGFEWIRNVYRYKVEHWQNLWDSKVQRDGYEGLIFKDSMAHYGDKDAWMRMKAVVEIDYICSGMGDADEKSKYAGMVGSVIGTLYDKECEVKCGGLSEKDRQHYTDRATDYMGRVFTAKGNGWYPSGAIRHPKLVRWRDDKPMEECTYDQIPEEIRDEDGGGI</sequence>
<dbReference type="EMBL" id="UINC01143768">
    <property type="protein sequence ID" value="SVD32887.1"/>
    <property type="molecule type" value="Genomic_DNA"/>
</dbReference>
<proteinExistence type="predicted"/>
<reference evidence="2" key="1">
    <citation type="submission" date="2018-05" db="EMBL/GenBank/DDBJ databases">
        <authorList>
            <person name="Lanie J.A."/>
            <person name="Ng W.-L."/>
            <person name="Kazmierczak K.M."/>
            <person name="Andrzejewski T.M."/>
            <person name="Davidsen T.M."/>
            <person name="Wayne K.J."/>
            <person name="Tettelin H."/>
            <person name="Glass J.I."/>
            <person name="Rusch D."/>
            <person name="Podicherti R."/>
            <person name="Tsui H.-C.T."/>
            <person name="Winkler M.E."/>
        </authorList>
    </citation>
    <scope>NUCLEOTIDE SEQUENCE</scope>
</reference>
<organism evidence="2">
    <name type="scientific">marine metagenome</name>
    <dbReference type="NCBI Taxonomy" id="408172"/>
    <lineage>
        <taxon>unclassified sequences</taxon>
        <taxon>metagenomes</taxon>
        <taxon>ecological metagenomes</taxon>
    </lineage>
</organism>
<dbReference type="SUPFAM" id="SSF56091">
    <property type="entry name" value="DNA ligase/mRNA capping enzyme, catalytic domain"/>
    <property type="match status" value="1"/>
</dbReference>
<evidence type="ECO:0000313" key="2">
    <source>
        <dbReference type="EMBL" id="SVD32887.1"/>
    </source>
</evidence>
<dbReference type="InterPro" id="IPR012340">
    <property type="entry name" value="NA-bd_OB-fold"/>
</dbReference>
<dbReference type="GO" id="GO:0006310">
    <property type="term" value="P:DNA recombination"/>
    <property type="evidence" value="ECO:0007669"/>
    <property type="project" value="InterPro"/>
</dbReference>
<dbReference type="Pfam" id="PF01068">
    <property type="entry name" value="DNA_ligase_A_M"/>
    <property type="match status" value="1"/>
</dbReference>
<feature type="domain" description="ATP-dependent DNA ligase family profile" evidence="1">
    <location>
        <begin position="9"/>
        <end position="98"/>
    </location>
</feature>
<accession>A0A382UFQ7</accession>
<dbReference type="GO" id="GO:0005524">
    <property type="term" value="F:ATP binding"/>
    <property type="evidence" value="ECO:0007669"/>
    <property type="project" value="InterPro"/>
</dbReference>
<evidence type="ECO:0000259" key="1">
    <source>
        <dbReference type="Pfam" id="PF01068"/>
    </source>
</evidence>
<feature type="non-terminal residue" evidence="2">
    <location>
        <position position="1"/>
    </location>
</feature>
<dbReference type="AlphaFoldDB" id="A0A382UFQ7"/>
<gene>
    <name evidence="2" type="ORF">METZ01_LOCUS385741</name>
</gene>
<dbReference type="Gene3D" id="2.40.50.140">
    <property type="entry name" value="Nucleic acid-binding proteins"/>
    <property type="match status" value="1"/>
</dbReference>
<dbReference type="GO" id="GO:0003910">
    <property type="term" value="F:DNA ligase (ATP) activity"/>
    <property type="evidence" value="ECO:0007669"/>
    <property type="project" value="InterPro"/>
</dbReference>
<dbReference type="Gene3D" id="3.30.470.30">
    <property type="entry name" value="DNA ligase/mRNA capping enzyme"/>
    <property type="match status" value="1"/>
</dbReference>
<protein>
    <recommendedName>
        <fullName evidence="1">ATP-dependent DNA ligase family profile domain-containing protein</fullName>
    </recommendedName>
</protein>
<dbReference type="GO" id="GO:0006281">
    <property type="term" value="P:DNA repair"/>
    <property type="evidence" value="ECO:0007669"/>
    <property type="project" value="InterPro"/>
</dbReference>
<name>A0A382UFQ7_9ZZZZ</name>
<dbReference type="SUPFAM" id="SSF50249">
    <property type="entry name" value="Nucleic acid-binding proteins"/>
    <property type="match status" value="1"/>
</dbReference>